<gene>
    <name evidence="5" type="ORF">KCG34_10435</name>
</gene>
<accession>A0A975IWV4</accession>
<dbReference type="Pfam" id="PF00933">
    <property type="entry name" value="Glyco_hydro_3"/>
    <property type="match status" value="1"/>
</dbReference>
<keyword evidence="2 5" id="KW-0378">Hydrolase</keyword>
<dbReference type="SMART" id="SM01217">
    <property type="entry name" value="Fn3_like"/>
    <property type="match status" value="1"/>
</dbReference>
<keyword evidence="6" id="KW-1185">Reference proteome</keyword>
<dbReference type="InterPro" id="IPR050288">
    <property type="entry name" value="Cellulose_deg_GH3"/>
</dbReference>
<proteinExistence type="inferred from homology"/>
<dbReference type="Pfam" id="PF14310">
    <property type="entry name" value="Fn3-like"/>
    <property type="match status" value="1"/>
</dbReference>
<dbReference type="InterPro" id="IPR013783">
    <property type="entry name" value="Ig-like_fold"/>
</dbReference>
<feature type="chain" id="PRO_5037056967" evidence="3">
    <location>
        <begin position="21"/>
        <end position="736"/>
    </location>
</feature>
<dbReference type="SUPFAM" id="SSF52279">
    <property type="entry name" value="Beta-D-glucan exohydrolase, C-terminal domain"/>
    <property type="match status" value="1"/>
</dbReference>
<dbReference type="InterPro" id="IPR026891">
    <property type="entry name" value="Fn3-like"/>
</dbReference>
<protein>
    <submittedName>
        <fullName evidence="5">Glycoside hydrolase family 3 protein</fullName>
    </submittedName>
</protein>
<dbReference type="InterPro" id="IPR017853">
    <property type="entry name" value="GH"/>
</dbReference>
<feature type="domain" description="Fibronectin type III-like" evidence="4">
    <location>
        <begin position="651"/>
        <end position="714"/>
    </location>
</feature>
<dbReference type="PANTHER" id="PTHR42715">
    <property type="entry name" value="BETA-GLUCOSIDASE"/>
    <property type="match status" value="1"/>
</dbReference>
<evidence type="ECO:0000313" key="5">
    <source>
        <dbReference type="EMBL" id="QUD90240.1"/>
    </source>
</evidence>
<dbReference type="Gene3D" id="2.60.40.10">
    <property type="entry name" value="Immunoglobulins"/>
    <property type="match status" value="1"/>
</dbReference>
<dbReference type="InterPro" id="IPR002772">
    <property type="entry name" value="Glyco_hydro_3_C"/>
</dbReference>
<feature type="signal peptide" evidence="3">
    <location>
        <begin position="1"/>
        <end position="20"/>
    </location>
</feature>
<dbReference type="PRINTS" id="PR00133">
    <property type="entry name" value="GLHYDRLASE3"/>
</dbReference>
<dbReference type="InterPro" id="IPR036881">
    <property type="entry name" value="Glyco_hydro_3_C_sf"/>
</dbReference>
<dbReference type="GO" id="GO:0005975">
    <property type="term" value="P:carbohydrate metabolic process"/>
    <property type="evidence" value="ECO:0007669"/>
    <property type="project" value="InterPro"/>
</dbReference>
<dbReference type="KEGG" id="caul:KCG34_10435"/>
<reference evidence="5" key="1">
    <citation type="submission" date="2021-04" db="EMBL/GenBank/DDBJ databases">
        <title>The complete genome sequence of Caulobacter sp. S6.</title>
        <authorList>
            <person name="Tang Y."/>
            <person name="Ouyang W."/>
            <person name="Liu Q."/>
            <person name="Huang B."/>
            <person name="Guo Z."/>
            <person name="Lei P."/>
        </authorList>
    </citation>
    <scope>NUCLEOTIDE SEQUENCE</scope>
    <source>
        <strain evidence="5">S6</strain>
    </source>
</reference>
<dbReference type="GO" id="GO:0004553">
    <property type="term" value="F:hydrolase activity, hydrolyzing O-glycosyl compounds"/>
    <property type="evidence" value="ECO:0007669"/>
    <property type="project" value="InterPro"/>
</dbReference>
<dbReference type="Gene3D" id="3.40.50.1700">
    <property type="entry name" value="Glycoside hydrolase family 3 C-terminal domain"/>
    <property type="match status" value="1"/>
</dbReference>
<organism evidence="5 6">
    <name type="scientific">Phenylobacterium montanum</name>
    <dbReference type="NCBI Taxonomy" id="2823693"/>
    <lineage>
        <taxon>Bacteria</taxon>
        <taxon>Pseudomonadati</taxon>
        <taxon>Pseudomonadota</taxon>
        <taxon>Alphaproteobacteria</taxon>
        <taxon>Caulobacterales</taxon>
        <taxon>Caulobacteraceae</taxon>
        <taxon>Phenylobacterium</taxon>
    </lineage>
</organism>
<dbReference type="Gene3D" id="3.20.20.300">
    <property type="entry name" value="Glycoside hydrolase, family 3, N-terminal domain"/>
    <property type="match status" value="1"/>
</dbReference>
<evidence type="ECO:0000256" key="1">
    <source>
        <dbReference type="ARBA" id="ARBA00005336"/>
    </source>
</evidence>
<dbReference type="PANTHER" id="PTHR42715:SF10">
    <property type="entry name" value="BETA-GLUCOSIDASE"/>
    <property type="match status" value="1"/>
</dbReference>
<dbReference type="SUPFAM" id="SSF51445">
    <property type="entry name" value="(Trans)glycosidases"/>
    <property type="match status" value="1"/>
</dbReference>
<evidence type="ECO:0000313" key="6">
    <source>
        <dbReference type="Proteomes" id="UP000676409"/>
    </source>
</evidence>
<keyword evidence="3" id="KW-0732">Signal</keyword>
<dbReference type="Pfam" id="PF01915">
    <property type="entry name" value="Glyco_hydro_3_C"/>
    <property type="match status" value="1"/>
</dbReference>
<dbReference type="RefSeq" id="WP_211940291.1">
    <property type="nucleotide sequence ID" value="NZ_CP073078.1"/>
</dbReference>
<comment type="similarity">
    <text evidence="1">Belongs to the glycosyl hydrolase 3 family.</text>
</comment>
<dbReference type="InterPro" id="IPR036962">
    <property type="entry name" value="Glyco_hydro_3_N_sf"/>
</dbReference>
<dbReference type="Proteomes" id="UP000676409">
    <property type="component" value="Chromosome"/>
</dbReference>
<dbReference type="EMBL" id="CP073078">
    <property type="protein sequence ID" value="QUD90240.1"/>
    <property type="molecule type" value="Genomic_DNA"/>
</dbReference>
<dbReference type="AlphaFoldDB" id="A0A975IWV4"/>
<sequence length="736" mass="77754">MLVSASGAVLAACSAGPALAADSIGSERDIDRRAAAIVAKMTQDERFQLLSGGVGFANPLVHIAKPEGSLGTSGFIRGIPRLGIPSLHETDGTLGVANRGNKRPGDVATQLPSGLAIGATFDPELARAAGMVLGAEARAKGFNVVLGGMAQLIREPRGGRNFESPGEDPLLVGRISGAMIAGTQSQRVAATTKHLAVNVQETGRSVQNAVIDPDALRESDMLAFGIAIEEGRPAAIMAAYNRINGQWSTESSLLADVVKGEWGYRGWIMSDWGATHSAAPSALAGLDQESGHEFDEQQWFGKPLREAVAAGVAPQARIDDMNHRIIRSLIATGVYDDPPRPGGSIDWEAHAAITERIEQAGIVLLKNEGGCLPLPRIGTVLLVGGHADKGVLSGGGSAQVAPKGGIAYREKVGTGLVADASEMIYTPSVPLEAFTAEMPGLRFAFDDGSDIARVTTAAQAADFAIVFAVKPSAEALDSPDLDLPFGQNDLIAAVAAANRRTTVVLETGNAVLMPWLDQVRSVVAAWFPGQRGAQALAAIVSGRVSPSGRTPISWPASLGELPRPVLPGWSPDVGVDLAVGKRPQPFDIHYTEGSDVGYRWYERSNRKPLFPFGHGLTYSKFRYSDLAVETDRGRLQVSVTIENRGRRSATEVPQVYAAAPGRTHRLVGWERVTLAPGQKRKARIKADGRVLASRFKGKWQLIPGDYGIFVGPSAGMPLLASVLKAHDAAKLALLQR</sequence>
<name>A0A975IWV4_9CAUL</name>
<evidence type="ECO:0000256" key="2">
    <source>
        <dbReference type="ARBA" id="ARBA00022801"/>
    </source>
</evidence>
<dbReference type="InterPro" id="IPR001764">
    <property type="entry name" value="Glyco_hydro_3_N"/>
</dbReference>
<evidence type="ECO:0000259" key="4">
    <source>
        <dbReference type="SMART" id="SM01217"/>
    </source>
</evidence>
<evidence type="ECO:0000256" key="3">
    <source>
        <dbReference type="SAM" id="SignalP"/>
    </source>
</evidence>